<gene>
    <name evidence="1" type="ORF">PoMZ_09997</name>
</gene>
<proteinExistence type="predicted"/>
<dbReference type="AlphaFoldDB" id="A0A4P7MYS2"/>
<dbReference type="Proteomes" id="UP000294847">
    <property type="component" value="Chromosome 1"/>
</dbReference>
<evidence type="ECO:0000313" key="1">
    <source>
        <dbReference type="EMBL" id="QBZ54301.1"/>
    </source>
</evidence>
<reference evidence="1 2" key="1">
    <citation type="journal article" date="2019" name="Mol. Biol. Evol.">
        <title>Blast fungal genomes show frequent chromosomal changes, gene gains and losses, and effector gene turnover.</title>
        <authorList>
            <person name="Gomez Luciano L.B."/>
            <person name="Jason Tsai I."/>
            <person name="Chuma I."/>
            <person name="Tosa Y."/>
            <person name="Chen Y.H."/>
            <person name="Li J.Y."/>
            <person name="Li M.Y."/>
            <person name="Jade Lu M.Y."/>
            <person name="Nakayashiki H."/>
            <person name="Li W.H."/>
        </authorList>
    </citation>
    <scope>NUCLEOTIDE SEQUENCE [LARGE SCALE GENOMIC DNA]</scope>
    <source>
        <strain evidence="1">MZ5-1-6</strain>
    </source>
</reference>
<evidence type="ECO:0000313" key="2">
    <source>
        <dbReference type="Proteomes" id="UP000294847"/>
    </source>
</evidence>
<dbReference type="EMBL" id="CP034204">
    <property type="protein sequence ID" value="QBZ54301.1"/>
    <property type="molecule type" value="Genomic_DNA"/>
</dbReference>
<name>A0A4P7MYS2_PYROR</name>
<sequence length="79" mass="9034">MLNSKVKILFSTSLTILGRLDKRQYFLSASFSGSFPVLEESLVINETDSSTADRLSFDGCYFARFSIMKDHNRRSTISW</sequence>
<organism evidence="1 2">
    <name type="scientific">Pyricularia oryzae</name>
    <name type="common">Rice blast fungus</name>
    <name type="synonym">Magnaporthe oryzae</name>
    <dbReference type="NCBI Taxonomy" id="318829"/>
    <lineage>
        <taxon>Eukaryota</taxon>
        <taxon>Fungi</taxon>
        <taxon>Dikarya</taxon>
        <taxon>Ascomycota</taxon>
        <taxon>Pezizomycotina</taxon>
        <taxon>Sordariomycetes</taxon>
        <taxon>Sordariomycetidae</taxon>
        <taxon>Magnaporthales</taxon>
        <taxon>Pyriculariaceae</taxon>
        <taxon>Pyricularia</taxon>
    </lineage>
</organism>
<protein>
    <submittedName>
        <fullName evidence="1">Uncharacterized protein</fullName>
    </submittedName>
</protein>
<accession>A0A4P7MYS2</accession>